<reference evidence="2 3" key="1">
    <citation type="journal article" date="2009" name="Int. J. Syst. Evol. Microbiol.">
        <title>Nocardioides caeni sp. nov., isolated from wastewater.</title>
        <authorList>
            <person name="Yoon J.H."/>
            <person name="Kang S.J."/>
            <person name="Park S."/>
            <person name="Kim W."/>
            <person name="Oh T.K."/>
        </authorList>
    </citation>
    <scope>NUCLEOTIDE SEQUENCE [LARGE SCALE GENOMIC DNA]</scope>
    <source>
        <strain evidence="2 3">DSM 23134</strain>
    </source>
</reference>
<keyword evidence="3" id="KW-1185">Reference proteome</keyword>
<comment type="caution">
    <text evidence="2">The sequence shown here is derived from an EMBL/GenBank/DDBJ whole genome shotgun (WGS) entry which is preliminary data.</text>
</comment>
<dbReference type="EMBL" id="STGW01000014">
    <property type="protein sequence ID" value="THV09355.1"/>
    <property type="molecule type" value="Genomic_DNA"/>
</dbReference>
<dbReference type="Proteomes" id="UP000307087">
    <property type="component" value="Unassembled WGS sequence"/>
</dbReference>
<keyword evidence="1" id="KW-1133">Transmembrane helix</keyword>
<gene>
    <name evidence="2" type="ORF">E9934_16600</name>
</gene>
<evidence type="ECO:0000313" key="2">
    <source>
        <dbReference type="EMBL" id="THV09355.1"/>
    </source>
</evidence>
<dbReference type="AlphaFoldDB" id="A0A4S8N106"/>
<dbReference type="RefSeq" id="WP_136564015.1">
    <property type="nucleotide sequence ID" value="NZ_STGW01000014.1"/>
</dbReference>
<dbReference type="OrthoDB" id="3780042at2"/>
<keyword evidence="1" id="KW-0472">Membrane</keyword>
<accession>A0A4S8N106</accession>
<keyword evidence="1" id="KW-0812">Transmembrane</keyword>
<proteinExistence type="predicted"/>
<protein>
    <submittedName>
        <fullName evidence="2">Uncharacterized protein</fullName>
    </submittedName>
</protein>
<organism evidence="2 3">
    <name type="scientific">Nocardioides caeni</name>
    <dbReference type="NCBI Taxonomy" id="574700"/>
    <lineage>
        <taxon>Bacteria</taxon>
        <taxon>Bacillati</taxon>
        <taxon>Actinomycetota</taxon>
        <taxon>Actinomycetes</taxon>
        <taxon>Propionibacteriales</taxon>
        <taxon>Nocardioidaceae</taxon>
        <taxon>Nocardioides</taxon>
    </lineage>
</organism>
<feature type="transmembrane region" description="Helical" evidence="1">
    <location>
        <begin position="43"/>
        <end position="62"/>
    </location>
</feature>
<name>A0A4S8N106_9ACTN</name>
<evidence type="ECO:0000256" key="1">
    <source>
        <dbReference type="SAM" id="Phobius"/>
    </source>
</evidence>
<evidence type="ECO:0000313" key="3">
    <source>
        <dbReference type="Proteomes" id="UP000307087"/>
    </source>
</evidence>
<sequence>MKEMDQMDEEWQQALRGGELRATGDAVGLIAAEVRRRRHRRRAVATAGVAGVAATALVAAVLSSGPEQRRAADPVAAPDPGDVLFSCADSAVDDSSLNLPDDVREQWEADLEAIEETTFSGFAVKHATVTGLGVIVLVTGDVDAAREVLEGDYDAVVVHGWDASGPSVGLDEDGQTSVVGQWTLEPAKKAALRVTREVRGFAGLAYWDSAGAILLQWKEPVPAQVQALESLTFAEGGRIVVKGVPYSLKEAGAAMNRVQQAMQSGQIAGRWTMSSPCNDGTGIEIGIDPSSLGDRRAELQEELAQIAGMPVMVVPEEPAVALMMPGGG</sequence>